<organism evidence="7">
    <name type="scientific">marine sediment metagenome</name>
    <dbReference type="NCBI Taxonomy" id="412755"/>
    <lineage>
        <taxon>unclassified sequences</taxon>
        <taxon>metagenomes</taxon>
        <taxon>ecological metagenomes</taxon>
    </lineage>
</organism>
<evidence type="ECO:0000256" key="5">
    <source>
        <dbReference type="ARBA" id="ARBA00023014"/>
    </source>
</evidence>
<keyword evidence="5" id="KW-0411">Iron-sulfur</keyword>
<dbReference type="EMBL" id="LAZR01002835">
    <property type="protein sequence ID" value="KKN25032.1"/>
    <property type="molecule type" value="Genomic_DNA"/>
</dbReference>
<keyword evidence="1" id="KW-0004">4Fe-4S</keyword>
<keyword evidence="2" id="KW-0479">Metal-binding</keyword>
<keyword evidence="4" id="KW-0408">Iron</keyword>
<evidence type="ECO:0000256" key="4">
    <source>
        <dbReference type="ARBA" id="ARBA00023004"/>
    </source>
</evidence>
<dbReference type="AlphaFoldDB" id="A0A0F9PKJ9"/>
<comment type="caution">
    <text evidence="7">The sequence shown here is derived from an EMBL/GenBank/DDBJ whole genome shotgun (WGS) entry which is preliminary data.</text>
</comment>
<dbReference type="InterPro" id="IPR051460">
    <property type="entry name" value="HdrC_iron-sulfur_subunit"/>
</dbReference>
<feature type="domain" description="4Fe-4S ferredoxin-type" evidence="6">
    <location>
        <begin position="26"/>
        <end position="87"/>
    </location>
</feature>
<proteinExistence type="predicted"/>
<reference evidence="7" key="1">
    <citation type="journal article" date="2015" name="Nature">
        <title>Complex archaea that bridge the gap between prokaryotes and eukaryotes.</title>
        <authorList>
            <person name="Spang A."/>
            <person name="Saw J.H."/>
            <person name="Jorgensen S.L."/>
            <person name="Zaremba-Niedzwiedzka K."/>
            <person name="Martijn J."/>
            <person name="Lind A.E."/>
            <person name="van Eijk R."/>
            <person name="Schleper C."/>
            <person name="Guy L."/>
            <person name="Ettema T.J."/>
        </authorList>
    </citation>
    <scope>NUCLEOTIDE SEQUENCE</scope>
</reference>
<dbReference type="InterPro" id="IPR017896">
    <property type="entry name" value="4Fe4S_Fe-S-bd"/>
</dbReference>
<evidence type="ECO:0000256" key="1">
    <source>
        <dbReference type="ARBA" id="ARBA00022485"/>
    </source>
</evidence>
<protein>
    <recommendedName>
        <fullName evidence="6">4Fe-4S ferredoxin-type domain-containing protein</fullName>
    </recommendedName>
</protein>
<dbReference type="Pfam" id="PF13183">
    <property type="entry name" value="Fer4_8"/>
    <property type="match status" value="1"/>
</dbReference>
<evidence type="ECO:0000256" key="3">
    <source>
        <dbReference type="ARBA" id="ARBA00023002"/>
    </source>
</evidence>
<evidence type="ECO:0000259" key="6">
    <source>
        <dbReference type="Pfam" id="PF13183"/>
    </source>
</evidence>
<evidence type="ECO:0000313" key="7">
    <source>
        <dbReference type="EMBL" id="KKN25032.1"/>
    </source>
</evidence>
<evidence type="ECO:0000256" key="2">
    <source>
        <dbReference type="ARBA" id="ARBA00022723"/>
    </source>
</evidence>
<dbReference type="InterPro" id="IPR009051">
    <property type="entry name" value="Helical_ferredxn"/>
</dbReference>
<dbReference type="PANTHER" id="PTHR43255:SF1">
    <property type="entry name" value="IRON-SULFUR-BINDING OXIDOREDUCTASE FADF-RELATED"/>
    <property type="match status" value="1"/>
</dbReference>
<dbReference type="GO" id="GO:0046872">
    <property type="term" value="F:metal ion binding"/>
    <property type="evidence" value="ECO:0007669"/>
    <property type="project" value="UniProtKB-KW"/>
</dbReference>
<dbReference type="SUPFAM" id="SSF46548">
    <property type="entry name" value="alpha-helical ferredoxin"/>
    <property type="match status" value="1"/>
</dbReference>
<dbReference type="InterPro" id="IPR017900">
    <property type="entry name" value="4Fe4S_Fe_S_CS"/>
</dbReference>
<dbReference type="PANTHER" id="PTHR43255">
    <property type="entry name" value="IRON-SULFUR-BINDING OXIDOREDUCTASE FADF-RELATED-RELATED"/>
    <property type="match status" value="1"/>
</dbReference>
<dbReference type="Gene3D" id="1.10.1060.10">
    <property type="entry name" value="Alpha-helical ferredoxin"/>
    <property type="match status" value="1"/>
</dbReference>
<gene>
    <name evidence="7" type="ORF">LCGC14_0888870</name>
</gene>
<dbReference type="GO" id="GO:0005886">
    <property type="term" value="C:plasma membrane"/>
    <property type="evidence" value="ECO:0007669"/>
    <property type="project" value="TreeGrafter"/>
</dbReference>
<dbReference type="GO" id="GO:0051539">
    <property type="term" value="F:4 iron, 4 sulfur cluster binding"/>
    <property type="evidence" value="ECO:0007669"/>
    <property type="project" value="UniProtKB-KW"/>
</dbReference>
<name>A0A0F9PKJ9_9ZZZZ</name>
<keyword evidence="3" id="KW-0560">Oxidoreductase</keyword>
<dbReference type="PROSITE" id="PS00198">
    <property type="entry name" value="4FE4S_FER_1"/>
    <property type="match status" value="1"/>
</dbReference>
<sequence length="135" mass="14996">MRINLSKRKIKDPFVGKVEELSGQNLLACYQCGKCSAGCPAIAEMDILPNQIIRYAQLGLKDELMRSKSIWICASCFTCNARCPKGIKIAEVIEALRQILLRKSEDHLKVKKLSAAEKGDVPPIAIISSMRKFTS</sequence>
<accession>A0A0F9PKJ9</accession>
<dbReference type="GO" id="GO:0016491">
    <property type="term" value="F:oxidoreductase activity"/>
    <property type="evidence" value="ECO:0007669"/>
    <property type="project" value="UniProtKB-KW"/>
</dbReference>